<dbReference type="PANTHER" id="PTHR39624:SF2">
    <property type="entry name" value="OSMC-LIKE PROTEIN"/>
    <property type="match status" value="1"/>
</dbReference>
<dbReference type="Gene3D" id="3.30.300.20">
    <property type="match status" value="1"/>
</dbReference>
<reference evidence="1 2" key="1">
    <citation type="submission" date="2015-05" db="EMBL/GenBank/DDBJ databases">
        <title>Genome sequencing and analysis of members of genus Stenotrophomonas.</title>
        <authorList>
            <person name="Patil P.P."/>
            <person name="Midha S."/>
            <person name="Patil P.B."/>
        </authorList>
    </citation>
    <scope>NUCLEOTIDE SEQUENCE [LARGE SCALE GENOMIC DNA]</scope>
    <source>
        <strain evidence="1 2">DSM 18941</strain>
    </source>
</reference>
<keyword evidence="2" id="KW-1185">Reference proteome</keyword>
<accession>A0A0R0CPT1</accession>
<dbReference type="Pfam" id="PF02566">
    <property type="entry name" value="OsmC"/>
    <property type="match status" value="1"/>
</dbReference>
<dbReference type="InterPro" id="IPR036102">
    <property type="entry name" value="OsmC/Ohrsf"/>
</dbReference>
<dbReference type="OrthoDB" id="9789573at2"/>
<dbReference type="InterPro" id="IPR003718">
    <property type="entry name" value="OsmC/Ohr_fam"/>
</dbReference>
<evidence type="ECO:0000313" key="2">
    <source>
        <dbReference type="Proteomes" id="UP000051863"/>
    </source>
</evidence>
<dbReference type="PATRIC" id="fig|405446.3.peg.1451"/>
<dbReference type="AlphaFoldDB" id="A0A0R0CPT1"/>
<proteinExistence type="predicted"/>
<dbReference type="PANTHER" id="PTHR39624">
    <property type="entry name" value="PROTEIN INVOLVED IN RIMO-MEDIATED BETA-METHYLTHIOLATION OF RIBOSOMAL PROTEIN S12 YCAO"/>
    <property type="match status" value="1"/>
</dbReference>
<dbReference type="Proteomes" id="UP000051863">
    <property type="component" value="Unassembled WGS sequence"/>
</dbReference>
<organism evidence="1 2">
    <name type="scientific">Stenotrophomonas terrae</name>
    <dbReference type="NCBI Taxonomy" id="405446"/>
    <lineage>
        <taxon>Bacteria</taxon>
        <taxon>Pseudomonadati</taxon>
        <taxon>Pseudomonadota</taxon>
        <taxon>Gammaproteobacteria</taxon>
        <taxon>Lysobacterales</taxon>
        <taxon>Lysobacteraceae</taxon>
        <taxon>Stenotrophomonas</taxon>
    </lineage>
</organism>
<dbReference type="InterPro" id="IPR015946">
    <property type="entry name" value="KH_dom-like_a/b"/>
</dbReference>
<dbReference type="EMBL" id="LDJJ01000031">
    <property type="protein sequence ID" value="KRG67508.1"/>
    <property type="molecule type" value="Genomic_DNA"/>
</dbReference>
<gene>
    <name evidence="1" type="ORF">ABB27_09845</name>
</gene>
<dbReference type="RefSeq" id="WP_057628517.1">
    <property type="nucleotide sequence ID" value="NZ_LDJJ01000031.1"/>
</dbReference>
<name>A0A0R0CPT1_9GAMM</name>
<dbReference type="SUPFAM" id="SSF82784">
    <property type="entry name" value="OsmC-like"/>
    <property type="match status" value="1"/>
</dbReference>
<comment type="caution">
    <text evidence="1">The sequence shown here is derived from an EMBL/GenBank/DDBJ whole genome shotgun (WGS) entry which is preliminary data.</text>
</comment>
<evidence type="ECO:0000313" key="1">
    <source>
        <dbReference type="EMBL" id="KRG67508.1"/>
    </source>
</evidence>
<sequence>MAQVTIESTADNYAHRISNGLHTLLADEPPRLGGKDAGMAPFDLYLASLAACTAITLRMYAEKKGWDLGQFNAELTSSRDEAGKLQVHRILSATGALSSEQWERLLDVASRTPVTKVMSEGAVITSEHRPLKS</sequence>
<protein>
    <submittedName>
        <fullName evidence="1">Osmotically inducible protein C</fullName>
    </submittedName>
</protein>